<dbReference type="GO" id="GO:0006952">
    <property type="term" value="P:defense response"/>
    <property type="evidence" value="ECO:0007669"/>
    <property type="project" value="UniProtKB-KW"/>
</dbReference>
<dbReference type="PANTHER" id="PTHR36766:SF40">
    <property type="entry name" value="DISEASE RESISTANCE PROTEIN RGA3"/>
    <property type="match status" value="1"/>
</dbReference>
<dbReference type="Gene3D" id="3.80.10.10">
    <property type="entry name" value="Ribonuclease Inhibitor"/>
    <property type="match status" value="2"/>
</dbReference>
<proteinExistence type="predicted"/>
<evidence type="ECO:0000256" key="1">
    <source>
        <dbReference type="ARBA" id="ARBA00022821"/>
    </source>
</evidence>
<evidence type="ECO:0000313" key="2">
    <source>
        <dbReference type="EMBL" id="GFC69402.1"/>
    </source>
</evidence>
<organism evidence="2">
    <name type="scientific">Tanacetum cinerariifolium</name>
    <name type="common">Dalmatian daisy</name>
    <name type="synonym">Chrysanthemum cinerariifolium</name>
    <dbReference type="NCBI Taxonomy" id="118510"/>
    <lineage>
        <taxon>Eukaryota</taxon>
        <taxon>Viridiplantae</taxon>
        <taxon>Streptophyta</taxon>
        <taxon>Embryophyta</taxon>
        <taxon>Tracheophyta</taxon>
        <taxon>Spermatophyta</taxon>
        <taxon>Magnoliopsida</taxon>
        <taxon>eudicotyledons</taxon>
        <taxon>Gunneridae</taxon>
        <taxon>Pentapetalae</taxon>
        <taxon>asterids</taxon>
        <taxon>campanulids</taxon>
        <taxon>Asterales</taxon>
        <taxon>Asteraceae</taxon>
        <taxon>Asteroideae</taxon>
        <taxon>Anthemideae</taxon>
        <taxon>Anthemidinae</taxon>
        <taxon>Tanacetum</taxon>
    </lineage>
</organism>
<dbReference type="InterPro" id="IPR032675">
    <property type="entry name" value="LRR_dom_sf"/>
</dbReference>
<dbReference type="PANTHER" id="PTHR36766">
    <property type="entry name" value="PLANT BROAD-SPECTRUM MILDEW RESISTANCE PROTEIN RPW8"/>
    <property type="match status" value="1"/>
</dbReference>
<dbReference type="SUPFAM" id="SSF52058">
    <property type="entry name" value="L domain-like"/>
    <property type="match status" value="1"/>
</dbReference>
<name>A0A699QHU1_TANCI</name>
<dbReference type="AlphaFoldDB" id="A0A699QHU1"/>
<comment type="caution">
    <text evidence="2">The sequence shown here is derived from an EMBL/GenBank/DDBJ whole genome shotgun (WGS) entry which is preliminary data.</text>
</comment>
<gene>
    <name evidence="2" type="ORF">Tci_841372</name>
</gene>
<keyword evidence="1" id="KW-0611">Plant defense</keyword>
<sequence length="255" mass="28809">MDSLTRLTSSVGLGSSKPLSLSLRKLELRRMRSLEKWTGAAMNSSTLISPVLETLSIYDCPKIIILDEHHLHPLVKLHIENCTNLESIRSLQGLTSLEHLEIIFCSSLIGIPDLHNLGGSLRELDIVHCDKLTSLPSGFDCLTLLRRLELVRFSKELNCFPSLKGIEKLRSNLRSLALYGWSHWESIPEEVKHLESLESLDILEFGIPEIPMWLTNMSSIKRIHFYDCPGLNAESVLKGAPREAEYVSLDGERLR</sequence>
<reference evidence="2" key="1">
    <citation type="journal article" date="2019" name="Sci. Rep.">
        <title>Draft genome of Tanacetum cinerariifolium, the natural source of mosquito coil.</title>
        <authorList>
            <person name="Yamashiro T."/>
            <person name="Shiraishi A."/>
            <person name="Satake H."/>
            <person name="Nakayama K."/>
        </authorList>
    </citation>
    <scope>NUCLEOTIDE SEQUENCE</scope>
</reference>
<accession>A0A699QHU1</accession>
<protein>
    <submittedName>
        <fullName evidence="2">CC-NBS-LRR resistance protein</fullName>
    </submittedName>
</protein>
<dbReference type="EMBL" id="BKCJ011024415">
    <property type="protein sequence ID" value="GFC69402.1"/>
    <property type="molecule type" value="Genomic_DNA"/>
</dbReference>